<keyword evidence="3" id="KW-1185">Reference proteome</keyword>
<dbReference type="AlphaFoldDB" id="A0A0H2MEZ7"/>
<dbReference type="RefSeq" id="WP_047763658.1">
    <property type="nucleotide sequence ID" value="NZ_LAQL01000005.1"/>
</dbReference>
<accession>A0A0H2MEZ7</accession>
<evidence type="ECO:0008006" key="4">
    <source>
        <dbReference type="Google" id="ProtNLM"/>
    </source>
</evidence>
<dbReference type="Proteomes" id="UP000035444">
    <property type="component" value="Unassembled WGS sequence"/>
</dbReference>
<name>A0A0H2MEZ7_9PROT</name>
<evidence type="ECO:0000313" key="3">
    <source>
        <dbReference type="Proteomes" id="UP000035444"/>
    </source>
</evidence>
<dbReference type="OrthoDB" id="8478882at2"/>
<evidence type="ECO:0000256" key="1">
    <source>
        <dbReference type="SAM" id="SignalP"/>
    </source>
</evidence>
<gene>
    <name evidence="2" type="ORF">WH96_08030</name>
</gene>
<dbReference type="PATRIC" id="fig|1489064.4.peg.2868"/>
<reference evidence="2 3" key="1">
    <citation type="submission" date="2015-03" db="EMBL/GenBank/DDBJ databases">
        <title>Genome Sequence of Kiloniella spongiae MEBiC09566, isolated from a marine sponge.</title>
        <authorList>
            <person name="Shao Z."/>
            <person name="Wang L."/>
            <person name="Li X."/>
        </authorList>
    </citation>
    <scope>NUCLEOTIDE SEQUENCE [LARGE SCALE GENOMIC DNA]</scope>
    <source>
        <strain evidence="2 3">MEBiC09566</strain>
    </source>
</reference>
<feature type="chain" id="PRO_5002597011" description="Pilus assembly protein CpaD" evidence="1">
    <location>
        <begin position="22"/>
        <end position="244"/>
    </location>
</feature>
<dbReference type="EMBL" id="LAQL01000005">
    <property type="protein sequence ID" value="KLN61109.1"/>
    <property type="molecule type" value="Genomic_DNA"/>
</dbReference>
<organism evidence="2 3">
    <name type="scientific">Kiloniella spongiae</name>
    <dbReference type="NCBI Taxonomy" id="1489064"/>
    <lineage>
        <taxon>Bacteria</taxon>
        <taxon>Pseudomonadati</taxon>
        <taxon>Pseudomonadota</taxon>
        <taxon>Alphaproteobacteria</taxon>
        <taxon>Rhodospirillales</taxon>
        <taxon>Kiloniellaceae</taxon>
        <taxon>Kiloniella</taxon>
    </lineage>
</organism>
<feature type="signal peptide" evidence="1">
    <location>
        <begin position="1"/>
        <end position="21"/>
    </location>
</feature>
<protein>
    <recommendedName>
        <fullName evidence="4">Pilus assembly protein CpaD</fullName>
    </recommendedName>
</protein>
<sequence length="244" mass="26736">MKNILLNKAGFWIITSLSASALTMGCTSQRDFETIPPEQQVSQAVVNFMNIGRWRPISTSKHTKTYSYIATEGFYIPADFADSLTLEKELRNFITSYKVNNQDVIILDGLRNAEGDTTKESKKAINSIQFSLKDLGYSSKVAKKPIAIFIQGTHNAAILIHRKVIVTPECEIKKHPIGGRPPLRTFGCAQEINLANMVVTPEALDGTKPTTSADSTAVALGVERYRKGEITPLLSSLSTSGVSQ</sequence>
<evidence type="ECO:0000313" key="2">
    <source>
        <dbReference type="EMBL" id="KLN61109.1"/>
    </source>
</evidence>
<dbReference type="STRING" id="1489064.WH96_08030"/>
<dbReference type="InterPro" id="IPR019027">
    <property type="entry name" value="Pilus_biogenesis_CpaD-related"/>
</dbReference>
<keyword evidence="1" id="KW-0732">Signal</keyword>
<dbReference type="PROSITE" id="PS51257">
    <property type="entry name" value="PROKAR_LIPOPROTEIN"/>
    <property type="match status" value="1"/>
</dbReference>
<comment type="caution">
    <text evidence="2">The sequence shown here is derived from an EMBL/GenBank/DDBJ whole genome shotgun (WGS) entry which is preliminary data.</text>
</comment>
<dbReference type="Pfam" id="PF09476">
    <property type="entry name" value="Pilus_CpaD"/>
    <property type="match status" value="1"/>
</dbReference>
<proteinExistence type="predicted"/>